<comment type="subcellular location">
    <subcellularLocation>
        <location evidence="1">Cell membrane</location>
        <topology evidence="1">Multi-pass membrane protein</topology>
    </subcellularLocation>
</comment>
<organism evidence="10 11">
    <name type="scientific">Caloramator proteoclasticus DSM 10124</name>
    <dbReference type="NCBI Taxonomy" id="1121262"/>
    <lineage>
        <taxon>Bacteria</taxon>
        <taxon>Bacillati</taxon>
        <taxon>Bacillota</taxon>
        <taxon>Clostridia</taxon>
        <taxon>Eubacteriales</taxon>
        <taxon>Clostridiaceae</taxon>
        <taxon>Caloramator</taxon>
    </lineage>
</organism>
<feature type="transmembrane region" description="Helical" evidence="8">
    <location>
        <begin position="63"/>
        <end position="82"/>
    </location>
</feature>
<dbReference type="Pfam" id="PF13231">
    <property type="entry name" value="PMT_2"/>
    <property type="match status" value="1"/>
</dbReference>
<evidence type="ECO:0000256" key="5">
    <source>
        <dbReference type="ARBA" id="ARBA00022692"/>
    </source>
</evidence>
<feature type="domain" description="Glycosyltransferase RgtA/B/C/D-like" evidence="9">
    <location>
        <begin position="128"/>
        <end position="274"/>
    </location>
</feature>
<dbReference type="GO" id="GO:0016763">
    <property type="term" value="F:pentosyltransferase activity"/>
    <property type="evidence" value="ECO:0007669"/>
    <property type="project" value="TreeGrafter"/>
</dbReference>
<evidence type="ECO:0000256" key="4">
    <source>
        <dbReference type="ARBA" id="ARBA00022679"/>
    </source>
</evidence>
<dbReference type="RefSeq" id="WP_073249642.1">
    <property type="nucleotide sequence ID" value="NZ_FQVG01000050.1"/>
</dbReference>
<sequence length="468" mass="54524">MKGFSNFVNTALKILFIPIIIASLGFVYAYAKYFKTLNIYLILFFTLSFILFLYVLKKELNPKIILMLLILFGLILRLYYVVTLDNRPVSDFAGMFIRSKMFLSGDYSMFHNKNYYARYPHMTMTVLYFALIRSLFANSLLAIKVINALLSTLDIFLVYLISKEAFNSKKTALYGSFITATYPPLIAYSAVYCSENIAMPFYLLSIYVFILVMKNKANTNTLILSGLILGIGHIFRMVADVVVVAYIMFILIYFKKNFFTKSKSILLILLAFLIPMITANTILKRMGILQYNLWRGCETKWTSVLRGSNLETYGRWNMEDAKFIASFDDDKELEKAIKEKVKERYTKTPLPKLIYFFLAKYSTQWASGDFGGFFWAQADTKSLQIDILHNGMLYVNLYYFIILLLTYIGLFNKRQYIDNPIINLFYIIFCGYGLLYLITESQSRYSFIVCWLFIILSLTVFRRDEAYE</sequence>
<evidence type="ECO:0000256" key="7">
    <source>
        <dbReference type="ARBA" id="ARBA00023136"/>
    </source>
</evidence>
<protein>
    <submittedName>
        <fullName evidence="10">Dolichyl-phosphate-mannose-protein mannosyltransferase</fullName>
    </submittedName>
</protein>
<keyword evidence="7 8" id="KW-0472">Membrane</keyword>
<evidence type="ECO:0000256" key="8">
    <source>
        <dbReference type="SAM" id="Phobius"/>
    </source>
</evidence>
<keyword evidence="3 10" id="KW-0328">Glycosyltransferase</keyword>
<feature type="transmembrane region" description="Helical" evidence="8">
    <location>
        <begin position="387"/>
        <end position="409"/>
    </location>
</feature>
<evidence type="ECO:0000259" key="9">
    <source>
        <dbReference type="Pfam" id="PF13231"/>
    </source>
</evidence>
<feature type="transmembrane region" description="Helical" evidence="8">
    <location>
        <begin position="421"/>
        <end position="439"/>
    </location>
</feature>
<dbReference type="PANTHER" id="PTHR33908">
    <property type="entry name" value="MANNOSYLTRANSFERASE YKCB-RELATED"/>
    <property type="match status" value="1"/>
</dbReference>
<dbReference type="PANTHER" id="PTHR33908:SF11">
    <property type="entry name" value="MEMBRANE PROTEIN"/>
    <property type="match status" value="1"/>
</dbReference>
<evidence type="ECO:0000256" key="2">
    <source>
        <dbReference type="ARBA" id="ARBA00022475"/>
    </source>
</evidence>
<feature type="transmembrane region" description="Helical" evidence="8">
    <location>
        <begin position="135"/>
        <end position="160"/>
    </location>
</feature>
<feature type="transmembrane region" description="Helical" evidence="8">
    <location>
        <begin position="445"/>
        <end position="461"/>
    </location>
</feature>
<name>A0A1M5ACN0_9CLOT</name>
<dbReference type="InterPro" id="IPR038731">
    <property type="entry name" value="RgtA/B/C-like"/>
</dbReference>
<keyword evidence="2" id="KW-1003">Cell membrane</keyword>
<gene>
    <name evidence="10" type="ORF">SAMN02746091_02162</name>
</gene>
<feature type="transmembrane region" description="Helical" evidence="8">
    <location>
        <begin position="197"/>
        <end position="213"/>
    </location>
</feature>
<dbReference type="AlphaFoldDB" id="A0A1M5ACN0"/>
<proteinExistence type="predicted"/>
<dbReference type="InterPro" id="IPR050297">
    <property type="entry name" value="LipidA_mod_glycosyltrf_83"/>
</dbReference>
<dbReference type="GO" id="GO:0009103">
    <property type="term" value="P:lipopolysaccharide biosynthetic process"/>
    <property type="evidence" value="ECO:0007669"/>
    <property type="project" value="UniProtKB-ARBA"/>
</dbReference>
<keyword evidence="5 8" id="KW-0812">Transmembrane</keyword>
<evidence type="ECO:0000256" key="6">
    <source>
        <dbReference type="ARBA" id="ARBA00022989"/>
    </source>
</evidence>
<evidence type="ECO:0000256" key="1">
    <source>
        <dbReference type="ARBA" id="ARBA00004651"/>
    </source>
</evidence>
<reference evidence="11" key="1">
    <citation type="submission" date="2016-11" db="EMBL/GenBank/DDBJ databases">
        <authorList>
            <person name="Varghese N."/>
            <person name="Submissions S."/>
        </authorList>
    </citation>
    <scope>NUCLEOTIDE SEQUENCE [LARGE SCALE GENOMIC DNA]</scope>
    <source>
        <strain evidence="11">DSM 10124</strain>
    </source>
</reference>
<evidence type="ECO:0000313" key="10">
    <source>
        <dbReference type="EMBL" id="SHF28050.1"/>
    </source>
</evidence>
<dbReference type="EMBL" id="FQVG01000050">
    <property type="protein sequence ID" value="SHF28050.1"/>
    <property type="molecule type" value="Genomic_DNA"/>
</dbReference>
<evidence type="ECO:0000256" key="3">
    <source>
        <dbReference type="ARBA" id="ARBA00022676"/>
    </source>
</evidence>
<keyword evidence="6 8" id="KW-1133">Transmembrane helix</keyword>
<accession>A0A1M5ACN0</accession>
<keyword evidence="4 10" id="KW-0808">Transferase</keyword>
<dbReference type="Proteomes" id="UP000184423">
    <property type="component" value="Unassembled WGS sequence"/>
</dbReference>
<feature type="transmembrane region" description="Helical" evidence="8">
    <location>
        <begin position="265"/>
        <end position="283"/>
    </location>
</feature>
<dbReference type="GO" id="GO:0005886">
    <property type="term" value="C:plasma membrane"/>
    <property type="evidence" value="ECO:0007669"/>
    <property type="project" value="UniProtKB-SubCell"/>
</dbReference>
<keyword evidence="11" id="KW-1185">Reference proteome</keyword>
<evidence type="ECO:0000313" key="11">
    <source>
        <dbReference type="Proteomes" id="UP000184423"/>
    </source>
</evidence>
<feature type="transmembrane region" description="Helical" evidence="8">
    <location>
        <begin position="37"/>
        <end position="56"/>
    </location>
</feature>
<feature type="transmembrane region" description="Helical" evidence="8">
    <location>
        <begin position="234"/>
        <end position="253"/>
    </location>
</feature>
<feature type="transmembrane region" description="Helical" evidence="8">
    <location>
        <begin position="12"/>
        <end position="31"/>
    </location>
</feature>